<name>A0AAV4RKG4_CAEEX</name>
<evidence type="ECO:0000313" key="1">
    <source>
        <dbReference type="EMBL" id="GIY21524.1"/>
    </source>
</evidence>
<dbReference type="EMBL" id="BPLR01008027">
    <property type="protein sequence ID" value="GIY21524.1"/>
    <property type="molecule type" value="Genomic_DNA"/>
</dbReference>
<proteinExistence type="predicted"/>
<reference evidence="1 2" key="1">
    <citation type="submission" date="2021-06" db="EMBL/GenBank/DDBJ databases">
        <title>Caerostris extrusa draft genome.</title>
        <authorList>
            <person name="Kono N."/>
            <person name="Arakawa K."/>
        </authorList>
    </citation>
    <scope>NUCLEOTIDE SEQUENCE [LARGE SCALE GENOMIC DNA]</scope>
</reference>
<dbReference type="Proteomes" id="UP001054945">
    <property type="component" value="Unassembled WGS sequence"/>
</dbReference>
<keyword evidence="2" id="KW-1185">Reference proteome</keyword>
<organism evidence="1 2">
    <name type="scientific">Caerostris extrusa</name>
    <name type="common">Bark spider</name>
    <name type="synonym">Caerostris bankana</name>
    <dbReference type="NCBI Taxonomy" id="172846"/>
    <lineage>
        <taxon>Eukaryota</taxon>
        <taxon>Metazoa</taxon>
        <taxon>Ecdysozoa</taxon>
        <taxon>Arthropoda</taxon>
        <taxon>Chelicerata</taxon>
        <taxon>Arachnida</taxon>
        <taxon>Araneae</taxon>
        <taxon>Araneomorphae</taxon>
        <taxon>Entelegynae</taxon>
        <taxon>Araneoidea</taxon>
        <taxon>Araneidae</taxon>
        <taxon>Caerostris</taxon>
    </lineage>
</organism>
<evidence type="ECO:0000313" key="2">
    <source>
        <dbReference type="Proteomes" id="UP001054945"/>
    </source>
</evidence>
<gene>
    <name evidence="1" type="ORF">CEXT_96641</name>
</gene>
<protein>
    <submittedName>
        <fullName evidence="1">Uncharacterized protein</fullName>
    </submittedName>
</protein>
<dbReference type="AlphaFoldDB" id="A0AAV4RKG4"/>
<accession>A0AAV4RKG4</accession>
<sequence>MHQIHGMRLPNRTLWTAATELSSPCRQKGLEVTTELRHQHIDSEKGGTEKRKERDITMAAVPVRLTDAKRYCLT</sequence>
<comment type="caution">
    <text evidence="1">The sequence shown here is derived from an EMBL/GenBank/DDBJ whole genome shotgun (WGS) entry which is preliminary data.</text>
</comment>